<reference evidence="4" key="1">
    <citation type="submission" date="2025-08" db="UniProtKB">
        <authorList>
            <consortium name="RefSeq"/>
        </authorList>
    </citation>
    <scope>IDENTIFICATION</scope>
    <source>
        <tissue evidence="4">Blood</tissue>
    </source>
</reference>
<evidence type="ECO:0000256" key="1">
    <source>
        <dbReference type="SAM" id="MobiDB-lite"/>
    </source>
</evidence>
<evidence type="ECO:0000313" key="3">
    <source>
        <dbReference type="Proteomes" id="UP001652622"/>
    </source>
</evidence>
<evidence type="ECO:0000259" key="2">
    <source>
        <dbReference type="Pfam" id="PF21047"/>
    </source>
</evidence>
<dbReference type="InParanoid" id="A0A6P9DHP4"/>
<dbReference type="RefSeq" id="XP_034291751.1">
    <property type="nucleotide sequence ID" value="XM_034435860.2"/>
</dbReference>
<feature type="compositionally biased region" description="Basic residues" evidence="1">
    <location>
        <begin position="356"/>
        <end position="366"/>
    </location>
</feature>
<organism evidence="3 4">
    <name type="scientific">Pantherophis guttatus</name>
    <name type="common">Corn snake</name>
    <name type="synonym">Elaphe guttata</name>
    <dbReference type="NCBI Taxonomy" id="94885"/>
    <lineage>
        <taxon>Eukaryota</taxon>
        <taxon>Metazoa</taxon>
        <taxon>Chordata</taxon>
        <taxon>Craniata</taxon>
        <taxon>Vertebrata</taxon>
        <taxon>Euteleostomi</taxon>
        <taxon>Lepidosauria</taxon>
        <taxon>Squamata</taxon>
        <taxon>Bifurcata</taxon>
        <taxon>Unidentata</taxon>
        <taxon>Episquamata</taxon>
        <taxon>Toxicofera</taxon>
        <taxon>Serpentes</taxon>
        <taxon>Colubroidea</taxon>
        <taxon>Colubridae</taxon>
        <taxon>Colubrinae</taxon>
        <taxon>Pantherophis</taxon>
    </lineage>
</organism>
<evidence type="ECO:0000313" key="4">
    <source>
        <dbReference type="RefSeq" id="XP_034291751.1"/>
    </source>
</evidence>
<dbReference type="SUPFAM" id="SSF48371">
    <property type="entry name" value="ARM repeat"/>
    <property type="match status" value="1"/>
</dbReference>
<dbReference type="InterPro" id="IPR016024">
    <property type="entry name" value="ARM-type_fold"/>
</dbReference>
<dbReference type="PANTHER" id="PTHR23120:SF40">
    <property type="entry name" value="MAESTRO HEAT-LIKE REPEAT-CONTAINING PROTEIN FAMILY MEMBER 6"/>
    <property type="match status" value="1"/>
</dbReference>
<dbReference type="AlphaFoldDB" id="A0A6P9DHP4"/>
<dbReference type="InterPro" id="IPR048465">
    <property type="entry name" value="Maestro-like_HEAT"/>
</dbReference>
<dbReference type="InterPro" id="IPR045206">
    <property type="entry name" value="Maestro_heat-like_prot"/>
</dbReference>
<protein>
    <submittedName>
        <fullName evidence="4">Maestro heat-like repeat-containing protein family member 7</fullName>
    </submittedName>
</protein>
<dbReference type="PANTHER" id="PTHR23120">
    <property type="entry name" value="MAESTRO-RELATED HEAT DOMAIN-CONTAINING"/>
    <property type="match status" value="1"/>
</dbReference>
<gene>
    <name evidence="4" type="primary">LOC117676408</name>
</gene>
<name>A0A6P9DHP4_PANGU</name>
<accession>A0A6P9DHP4</accession>
<feature type="region of interest" description="Disordered" evidence="1">
    <location>
        <begin position="352"/>
        <end position="378"/>
    </location>
</feature>
<feature type="domain" description="Maestro-like HEAT-repeats" evidence="2">
    <location>
        <begin position="279"/>
        <end position="356"/>
    </location>
</feature>
<dbReference type="KEGG" id="pgut:117676408"/>
<proteinExistence type="predicted"/>
<keyword evidence="3" id="KW-1185">Reference proteome</keyword>
<dbReference type="Proteomes" id="UP001652622">
    <property type="component" value="Unplaced"/>
</dbReference>
<dbReference type="Pfam" id="PF21047">
    <property type="entry name" value="HEAT_Maestro"/>
    <property type="match status" value="1"/>
</dbReference>
<dbReference type="GeneID" id="117676408"/>
<dbReference type="GO" id="GO:0005737">
    <property type="term" value="C:cytoplasm"/>
    <property type="evidence" value="ECO:0007669"/>
    <property type="project" value="TreeGrafter"/>
</dbReference>
<sequence>MDLCRFLDDDDDLLKGLVPFRWEDSDLSPNSLELSQEDSQEDIPGDNGGPLLRCLKRIYRKTKKEKTRRRKNLNSGLVPDLSAMATIWEENDGPQSAQEPELFLSSWRSSMEYFNSKKEDDVMKKSFFKFLSVLSKTINWMHMTEFFLDNFTSDVVGAITEMVKQELPEPNIICLQAMNTITDFSKKHIMKTMGSYKKGLLLRTFFKSVFSLSPVKAGQEEEGVDSSNVQYTKNLFIGTYQAFSEMLQQLMVENPIPSELERILQLMVPWLQSPEADLRERAIWSSASLLNFVANKLQLDTKSKFSHLGHLVAILGICCGDPIKSICSKAAKSVHLLLSIVLGQKSKRVKWESKSRKIPRGYRRSYKPSNPASQLSPD</sequence>
<feature type="compositionally biased region" description="Polar residues" evidence="1">
    <location>
        <begin position="367"/>
        <end position="378"/>
    </location>
</feature>